<proteinExistence type="predicted"/>
<dbReference type="PANTHER" id="PTHR16797">
    <property type="entry name" value="FACTOR VIII-ASSOCIATED GENE 1"/>
    <property type="match status" value="1"/>
</dbReference>
<organism evidence="1">
    <name type="scientific">Graphocephala atropunctata</name>
    <dbReference type="NCBI Taxonomy" id="36148"/>
    <lineage>
        <taxon>Eukaryota</taxon>
        <taxon>Metazoa</taxon>
        <taxon>Ecdysozoa</taxon>
        <taxon>Arthropoda</taxon>
        <taxon>Hexapoda</taxon>
        <taxon>Insecta</taxon>
        <taxon>Pterygota</taxon>
        <taxon>Neoptera</taxon>
        <taxon>Paraneoptera</taxon>
        <taxon>Hemiptera</taxon>
        <taxon>Auchenorrhyncha</taxon>
        <taxon>Membracoidea</taxon>
        <taxon>Cicadellidae</taxon>
        <taxon>Cicadellinae</taxon>
        <taxon>Cicadellini</taxon>
        <taxon>Graphocephala</taxon>
    </lineage>
</organism>
<evidence type="ECO:0000313" key="1">
    <source>
        <dbReference type="EMBL" id="JAT32121.1"/>
    </source>
</evidence>
<dbReference type="PANTHER" id="PTHR16797:SF4">
    <property type="entry name" value="40-KDA HUNTINGTIN-ASSOCIATED PROTEIN"/>
    <property type="match status" value="1"/>
</dbReference>
<dbReference type="GO" id="GO:0005769">
    <property type="term" value="C:early endosome"/>
    <property type="evidence" value="ECO:0007669"/>
    <property type="project" value="TreeGrafter"/>
</dbReference>
<dbReference type="EMBL" id="GEBQ01007856">
    <property type="protein sequence ID" value="JAT32121.1"/>
    <property type="molecule type" value="Transcribed_RNA"/>
</dbReference>
<feature type="non-terminal residue" evidence="1">
    <location>
        <position position="1"/>
    </location>
</feature>
<reference evidence="1" key="1">
    <citation type="submission" date="2015-11" db="EMBL/GenBank/DDBJ databases">
        <title>De novo transcriptome assembly of four potential Pierce s Disease insect vectors from Arizona vineyards.</title>
        <authorList>
            <person name="Tassone E.E."/>
        </authorList>
    </citation>
    <scope>NUCLEOTIDE SEQUENCE</scope>
</reference>
<gene>
    <name evidence="1" type="ORF">g.5176</name>
</gene>
<protein>
    <recommendedName>
        <fullName evidence="2">Factor VIII intron 22 protein</fullName>
    </recommendedName>
</protein>
<dbReference type="GO" id="GO:0099518">
    <property type="term" value="P:vesicle cytoskeletal trafficking"/>
    <property type="evidence" value="ECO:0007669"/>
    <property type="project" value="TreeGrafter"/>
</dbReference>
<dbReference type="AlphaFoldDB" id="A0A1B6M889"/>
<accession>A0A1B6M889</accession>
<name>A0A1B6M889_9HEMI</name>
<sequence>LSAVFMDSSGNDFLSQYKSISNKLKKRFLRKPNVAEPSDQFGALGVQCERDEMPQYAGLCYLAVSRCEAALNNPTGEAWAQVKAGRQFLQAHNQQESGGLVEPGGELLEAAVSSLGRAGLLWPSEPERFLAAGLALETGAVLRTDSPNQSAASLVSAASLLAEHPPLQLHALRDLASCRIRMGDLDGALSVLSQTVAVVETIADPPFGVYADILLSCEVSRILLLLLLRPPPQLLPAHLTAVLERYSWLGDTTDCPVPWMCEELYTTLQSLVMACQSQDSHSLLSVEGELWRHLDSLQRTLLRCLVDTVTLADN</sequence>
<evidence type="ECO:0008006" key="2">
    <source>
        <dbReference type="Google" id="ProtNLM"/>
    </source>
</evidence>
<dbReference type="InterPro" id="IPR039494">
    <property type="entry name" value="F8A"/>
</dbReference>